<name>A0A1M5QK73_9BRAD</name>
<keyword evidence="2" id="KW-0812">Transmembrane</keyword>
<evidence type="ECO:0000313" key="4">
    <source>
        <dbReference type="EMBL" id="SHH14505.1"/>
    </source>
</evidence>
<feature type="transmembrane region" description="Helical" evidence="2">
    <location>
        <begin position="236"/>
        <end position="256"/>
    </location>
</feature>
<evidence type="ECO:0000256" key="3">
    <source>
        <dbReference type="SAM" id="SignalP"/>
    </source>
</evidence>
<feature type="compositionally biased region" description="Low complexity" evidence="1">
    <location>
        <begin position="115"/>
        <end position="137"/>
    </location>
</feature>
<dbReference type="EMBL" id="LT670818">
    <property type="protein sequence ID" value="SHH14505.1"/>
    <property type="molecule type" value="Genomic_DNA"/>
</dbReference>
<feature type="compositionally biased region" description="Low complexity" evidence="1">
    <location>
        <begin position="146"/>
        <end position="161"/>
    </location>
</feature>
<keyword evidence="2" id="KW-1133">Transmembrane helix</keyword>
<organism evidence="4 5">
    <name type="scientific">Bradyrhizobium erythrophlei</name>
    <dbReference type="NCBI Taxonomy" id="1437360"/>
    <lineage>
        <taxon>Bacteria</taxon>
        <taxon>Pseudomonadati</taxon>
        <taxon>Pseudomonadota</taxon>
        <taxon>Alphaproteobacteria</taxon>
        <taxon>Hyphomicrobiales</taxon>
        <taxon>Nitrobacteraceae</taxon>
        <taxon>Bradyrhizobium</taxon>
    </lineage>
</organism>
<reference evidence="4 5" key="1">
    <citation type="submission" date="2016-11" db="EMBL/GenBank/DDBJ databases">
        <authorList>
            <person name="Jaros S."/>
            <person name="Januszkiewicz K."/>
            <person name="Wedrychowicz H."/>
        </authorList>
    </citation>
    <scope>NUCLEOTIDE SEQUENCE [LARGE SCALE GENOMIC DNA]</scope>
    <source>
        <strain evidence="4 5">GAS242</strain>
    </source>
</reference>
<protein>
    <submittedName>
        <fullName evidence="4">Uncharacterized protein</fullName>
    </submittedName>
</protein>
<keyword evidence="2" id="KW-0472">Membrane</keyword>
<dbReference type="RefSeq" id="WP_079569022.1">
    <property type="nucleotide sequence ID" value="NZ_LT670818.1"/>
</dbReference>
<feature type="compositionally biased region" description="Low complexity" evidence="1">
    <location>
        <begin position="82"/>
        <end position="91"/>
    </location>
</feature>
<evidence type="ECO:0000256" key="1">
    <source>
        <dbReference type="SAM" id="MobiDB-lite"/>
    </source>
</evidence>
<dbReference type="OrthoDB" id="8138583at2"/>
<proteinExistence type="predicted"/>
<evidence type="ECO:0000313" key="5">
    <source>
        <dbReference type="Proteomes" id="UP000190675"/>
    </source>
</evidence>
<accession>A0A1M5QK73</accession>
<dbReference type="Proteomes" id="UP000190675">
    <property type="component" value="Chromosome I"/>
</dbReference>
<feature type="chain" id="PRO_5012431986" evidence="3">
    <location>
        <begin position="24"/>
        <end position="326"/>
    </location>
</feature>
<feature type="region of interest" description="Disordered" evidence="1">
    <location>
        <begin position="174"/>
        <end position="220"/>
    </location>
</feature>
<dbReference type="AlphaFoldDB" id="A0A1M5QK73"/>
<feature type="region of interest" description="Disordered" evidence="1">
    <location>
        <begin position="286"/>
        <end position="305"/>
    </location>
</feature>
<gene>
    <name evidence="4" type="ORF">SAMN05444169_5995</name>
</gene>
<evidence type="ECO:0000256" key="2">
    <source>
        <dbReference type="SAM" id="Phobius"/>
    </source>
</evidence>
<feature type="region of interest" description="Disordered" evidence="1">
    <location>
        <begin position="74"/>
        <end position="161"/>
    </location>
</feature>
<keyword evidence="3" id="KW-0732">Signal</keyword>
<feature type="signal peptide" evidence="3">
    <location>
        <begin position="1"/>
        <end position="23"/>
    </location>
</feature>
<feature type="compositionally biased region" description="Basic and acidic residues" evidence="1">
    <location>
        <begin position="287"/>
        <end position="305"/>
    </location>
</feature>
<sequence>MPDRAAKFVSAIFVSALAVAALASVTHDAARAADDCLAAPKNETPEGSHWYYRIEHGTKRHCWYLRGEGEKLSQTAEPNSSAAAKPVAAAPMQRSVADARAEWPQQTSIEPPGHNDAPAMPANPAASPDNAAGADAPQSVVASRWPDSPAAGSTASPPAPADQVAANMQAANMQQAPNMQSASPSDSPPSDSSQSATPQSDSAPSDATAAAPPPAAAAVPLATADSSQGLPASLPVLLAVMSGALALAGITASLVLKFGGARRTARQRVRRNQIWESMDNDNIRLPAHSDDDVVPRRPFPRDLDQVAEPNDRVADFYAQISKRARS</sequence>